<dbReference type="RefSeq" id="WP_039358727.1">
    <property type="nucleotide sequence ID" value="NZ_JSAN01000077.1"/>
</dbReference>
<name>A0A0C1JWS7_9BACT</name>
<evidence type="ECO:0000256" key="3">
    <source>
        <dbReference type="ARBA" id="ARBA00022912"/>
    </source>
</evidence>
<keyword evidence="1" id="KW-0479">Metal-binding</keyword>
<feature type="domain" description="PPM-type phosphatase" evidence="4">
    <location>
        <begin position="209"/>
        <end position="485"/>
    </location>
</feature>
<dbReference type="SMART" id="SM00332">
    <property type="entry name" value="PP2Cc"/>
    <property type="match status" value="1"/>
</dbReference>
<evidence type="ECO:0000313" key="6">
    <source>
        <dbReference type="Proteomes" id="UP000031465"/>
    </source>
</evidence>
<organism evidence="5 6">
    <name type="scientific">Candidatus Protochlamydia amoebophila</name>
    <dbReference type="NCBI Taxonomy" id="362787"/>
    <lineage>
        <taxon>Bacteria</taxon>
        <taxon>Pseudomonadati</taxon>
        <taxon>Chlamydiota</taxon>
        <taxon>Chlamydiia</taxon>
        <taxon>Parachlamydiales</taxon>
        <taxon>Parachlamydiaceae</taxon>
        <taxon>Candidatus Protochlamydia</taxon>
    </lineage>
</organism>
<dbReference type="InterPro" id="IPR000222">
    <property type="entry name" value="PP2C_BS"/>
</dbReference>
<dbReference type="SUPFAM" id="SSF81606">
    <property type="entry name" value="PP2C-like"/>
    <property type="match status" value="1"/>
</dbReference>
<keyword evidence="2" id="KW-0378">Hydrolase</keyword>
<dbReference type="Proteomes" id="UP000031465">
    <property type="component" value="Unassembled WGS sequence"/>
</dbReference>
<accession>A0A0C1JWS7</accession>
<dbReference type="PROSITE" id="PS51746">
    <property type="entry name" value="PPM_2"/>
    <property type="match status" value="1"/>
</dbReference>
<dbReference type="GO" id="GO:0004722">
    <property type="term" value="F:protein serine/threonine phosphatase activity"/>
    <property type="evidence" value="ECO:0007669"/>
    <property type="project" value="InterPro"/>
</dbReference>
<dbReference type="PANTHER" id="PTHR47992">
    <property type="entry name" value="PROTEIN PHOSPHATASE"/>
    <property type="match status" value="1"/>
</dbReference>
<dbReference type="Pfam" id="PF00481">
    <property type="entry name" value="PP2C"/>
    <property type="match status" value="1"/>
</dbReference>
<dbReference type="CDD" id="cd00143">
    <property type="entry name" value="PP2Cc"/>
    <property type="match status" value="1"/>
</dbReference>
<gene>
    <name evidence="5" type="primary">ptc1</name>
    <name evidence="5" type="ORF">DB44_DE00230</name>
</gene>
<protein>
    <submittedName>
        <fullName evidence="5">Putative phosphoprotein phosphatase</fullName>
    </submittedName>
</protein>
<dbReference type="EMBL" id="JSAN01000077">
    <property type="protein sequence ID" value="KIC71697.1"/>
    <property type="molecule type" value="Genomic_DNA"/>
</dbReference>
<dbReference type="InterPro" id="IPR015655">
    <property type="entry name" value="PP2C"/>
</dbReference>
<dbReference type="InterPro" id="IPR036457">
    <property type="entry name" value="PPM-type-like_dom_sf"/>
</dbReference>
<evidence type="ECO:0000313" key="5">
    <source>
        <dbReference type="EMBL" id="KIC71697.1"/>
    </source>
</evidence>
<dbReference type="PATRIC" id="fig|362787.3.peg.1266"/>
<sequence length="486" mass="54471">MLELSLAAHPKGYELNKTELCQSLLVHPYAVRHYELFRQTDKAGHLFIAFLESIPMAGVVISVIERIIVIATQLSKNHLYSTNSTNQIFLSNAIKRKKGKALTVFVETKGSNSNSTTEDSSEVPLTNGELSIVNKQEENGLLLPNSQLNTPILLSEAFSLPAHTTVELKMIKNLKKAIFEHKLVEKTEDASEIAKELTRPLRTIAENVKFSVTSAAEQGVFRPTMEDAHFHLSLPDGELLGVFDGHGENGQVAHYVSERVQKLFVERKSDSEDMIEVFKNLFKDIHQEVITKKIDCINGKLVGGSTAVVCYVCRKTLKTVVATLGDSEVWHFRQRKALIKATPLSCVRKWSSKKDFKRINTYCQQHLGRLTLSRDLKSISLKGAGTLQPSRSIGDRQFCSDQAFPLVSQEPIVSMIQLQQGDRLIVACDGVWNFLTKQMNQLIETVIQHTWDNEQMNIAQEIANLALSQHNDYDNDNVSVISLSID</sequence>
<dbReference type="Gene3D" id="3.60.40.10">
    <property type="entry name" value="PPM-type phosphatase domain"/>
    <property type="match status" value="1"/>
</dbReference>
<keyword evidence="3" id="KW-0904">Protein phosphatase</keyword>
<dbReference type="AlphaFoldDB" id="A0A0C1JWS7"/>
<dbReference type="GO" id="GO:0046872">
    <property type="term" value="F:metal ion binding"/>
    <property type="evidence" value="ECO:0007669"/>
    <property type="project" value="UniProtKB-KW"/>
</dbReference>
<evidence type="ECO:0000256" key="1">
    <source>
        <dbReference type="ARBA" id="ARBA00022723"/>
    </source>
</evidence>
<dbReference type="PROSITE" id="PS01032">
    <property type="entry name" value="PPM_1"/>
    <property type="match status" value="1"/>
</dbReference>
<dbReference type="InterPro" id="IPR001932">
    <property type="entry name" value="PPM-type_phosphatase-like_dom"/>
</dbReference>
<evidence type="ECO:0000259" key="4">
    <source>
        <dbReference type="PROSITE" id="PS51746"/>
    </source>
</evidence>
<reference evidence="5 6" key="1">
    <citation type="journal article" date="2014" name="Mol. Biol. Evol.">
        <title>Massive expansion of Ubiquitination-related gene families within the Chlamydiae.</title>
        <authorList>
            <person name="Domman D."/>
            <person name="Collingro A."/>
            <person name="Lagkouvardos I."/>
            <person name="Gehre L."/>
            <person name="Weinmaier T."/>
            <person name="Rattei T."/>
            <person name="Subtil A."/>
            <person name="Horn M."/>
        </authorList>
    </citation>
    <scope>NUCLEOTIDE SEQUENCE [LARGE SCALE GENOMIC DNA]</scope>
    <source>
        <strain evidence="5 6">EI2</strain>
    </source>
</reference>
<proteinExistence type="predicted"/>
<evidence type="ECO:0000256" key="2">
    <source>
        <dbReference type="ARBA" id="ARBA00022801"/>
    </source>
</evidence>
<comment type="caution">
    <text evidence="5">The sequence shown here is derived from an EMBL/GenBank/DDBJ whole genome shotgun (WGS) entry which is preliminary data.</text>
</comment>